<dbReference type="EMBL" id="JAYKLX010000005">
    <property type="protein sequence ID" value="MEB3346095.1"/>
    <property type="molecule type" value="Genomic_DNA"/>
</dbReference>
<evidence type="ECO:0000313" key="3">
    <source>
        <dbReference type="Proteomes" id="UP001327027"/>
    </source>
</evidence>
<sequence>MKKLLFAFFLIVTSMSHSKDLYNSNPSSTNNEVFSFDIKPSITSEFIRIETNKPNYSLHLKIIDKAGFIRMEKKLHLDREVDVSELRKGYYLIKIYSENDMAIRRFYKGQDAVSNK</sequence>
<keyword evidence="1" id="KW-0732">Signal</keyword>
<evidence type="ECO:0000313" key="2">
    <source>
        <dbReference type="EMBL" id="MEB3346095.1"/>
    </source>
</evidence>
<protein>
    <recommendedName>
        <fullName evidence="4">Secreted protein (Por secretion system target)</fullName>
    </recommendedName>
</protein>
<proteinExistence type="predicted"/>
<reference evidence="2 3" key="1">
    <citation type="journal article" date="2013" name="Int. J. Syst. Evol. Microbiol.">
        <title>Aquimarina gracilis sp. nov., isolated from the gut microflora of a mussel, Mytilus coruscus, and emended description of Aquimarina spongiae.</title>
        <authorList>
            <person name="Park S.C."/>
            <person name="Choe H.N."/>
            <person name="Baik K.S."/>
            <person name="Seong C.N."/>
        </authorList>
    </citation>
    <scope>NUCLEOTIDE SEQUENCE [LARGE SCALE GENOMIC DNA]</scope>
    <source>
        <strain evidence="2 3">PSC32</strain>
    </source>
</reference>
<gene>
    <name evidence="2" type="ORF">U6A24_11525</name>
</gene>
<feature type="signal peptide" evidence="1">
    <location>
        <begin position="1"/>
        <end position="18"/>
    </location>
</feature>
<dbReference type="RefSeq" id="WP_324180124.1">
    <property type="nucleotide sequence ID" value="NZ_BAABAW010000006.1"/>
</dbReference>
<accession>A0ABU5ZW70</accession>
<keyword evidence="3" id="KW-1185">Reference proteome</keyword>
<organism evidence="2 3">
    <name type="scientific">Aquimarina gracilis</name>
    <dbReference type="NCBI Taxonomy" id="874422"/>
    <lineage>
        <taxon>Bacteria</taxon>
        <taxon>Pseudomonadati</taxon>
        <taxon>Bacteroidota</taxon>
        <taxon>Flavobacteriia</taxon>
        <taxon>Flavobacteriales</taxon>
        <taxon>Flavobacteriaceae</taxon>
        <taxon>Aquimarina</taxon>
    </lineage>
</organism>
<evidence type="ECO:0008006" key="4">
    <source>
        <dbReference type="Google" id="ProtNLM"/>
    </source>
</evidence>
<comment type="caution">
    <text evidence="2">The sequence shown here is derived from an EMBL/GenBank/DDBJ whole genome shotgun (WGS) entry which is preliminary data.</text>
</comment>
<dbReference type="Proteomes" id="UP001327027">
    <property type="component" value="Unassembled WGS sequence"/>
</dbReference>
<feature type="chain" id="PRO_5046747644" description="Secreted protein (Por secretion system target)" evidence="1">
    <location>
        <begin position="19"/>
        <end position="116"/>
    </location>
</feature>
<name>A0ABU5ZW70_9FLAO</name>
<evidence type="ECO:0000256" key="1">
    <source>
        <dbReference type="SAM" id="SignalP"/>
    </source>
</evidence>